<dbReference type="EMBL" id="CP063849">
    <property type="protein sequence ID" value="QOY90739.1"/>
    <property type="molecule type" value="Genomic_DNA"/>
</dbReference>
<dbReference type="KEGG" id="pfer:IRI77_12575"/>
<dbReference type="Pfam" id="PF18911">
    <property type="entry name" value="PKD_4"/>
    <property type="match status" value="1"/>
</dbReference>
<dbReference type="InterPro" id="IPR013783">
    <property type="entry name" value="Ig-like_fold"/>
</dbReference>
<dbReference type="Gene3D" id="1.10.390.30">
    <property type="entry name" value="Peptidase M60, enhancin-like domain 3"/>
    <property type="match status" value="1"/>
</dbReference>
<dbReference type="CDD" id="cd00146">
    <property type="entry name" value="PKD"/>
    <property type="match status" value="1"/>
</dbReference>
<feature type="domain" description="PKD" evidence="2">
    <location>
        <begin position="47"/>
        <end position="108"/>
    </location>
</feature>
<dbReference type="InterPro" id="IPR008964">
    <property type="entry name" value="Invasin/intimin_cell_adhesion"/>
</dbReference>
<dbReference type="Gene3D" id="2.60.40.10">
    <property type="entry name" value="Immunoglobulins"/>
    <property type="match status" value="3"/>
</dbReference>
<keyword evidence="1" id="KW-0732">Signal</keyword>
<gene>
    <name evidence="3" type="ORF">IRI77_12575</name>
</gene>
<dbReference type="Proteomes" id="UP000593892">
    <property type="component" value="Chromosome"/>
</dbReference>
<feature type="signal peptide" evidence="1">
    <location>
        <begin position="1"/>
        <end position="21"/>
    </location>
</feature>
<dbReference type="CDD" id="cd14948">
    <property type="entry name" value="BACON"/>
    <property type="match status" value="1"/>
</dbReference>
<dbReference type="PROSITE" id="PS50093">
    <property type="entry name" value="PKD"/>
    <property type="match status" value="1"/>
</dbReference>
<dbReference type="PROSITE" id="PS51257">
    <property type="entry name" value="PROKAR_LIPOPROTEIN"/>
    <property type="match status" value="1"/>
</dbReference>
<name>A0A7S7NVU1_PALFE</name>
<organism evidence="3 4">
    <name type="scientific">Paludibaculum fermentans</name>
    <dbReference type="NCBI Taxonomy" id="1473598"/>
    <lineage>
        <taxon>Bacteria</taxon>
        <taxon>Pseudomonadati</taxon>
        <taxon>Acidobacteriota</taxon>
        <taxon>Terriglobia</taxon>
        <taxon>Bryobacterales</taxon>
        <taxon>Bryobacteraceae</taxon>
        <taxon>Paludibaculum</taxon>
    </lineage>
</organism>
<dbReference type="SUPFAM" id="SSF49373">
    <property type="entry name" value="Invasin/intimin cell-adhesion fragments"/>
    <property type="match status" value="1"/>
</dbReference>
<dbReference type="Gene3D" id="2.60.40.1080">
    <property type="match status" value="1"/>
</dbReference>
<dbReference type="InterPro" id="IPR035986">
    <property type="entry name" value="PKD_dom_sf"/>
</dbReference>
<reference evidence="3 4" key="1">
    <citation type="submission" date="2020-10" db="EMBL/GenBank/DDBJ databases">
        <title>Complete genome sequence of Paludibaculum fermentans P105T, a facultatively anaerobic acidobacterium capable of dissimilatory Fe(III) reduction.</title>
        <authorList>
            <person name="Dedysh S.N."/>
            <person name="Beletsky A.V."/>
            <person name="Kulichevskaya I.S."/>
            <person name="Mardanov A.V."/>
            <person name="Ravin N.V."/>
        </authorList>
    </citation>
    <scope>NUCLEOTIDE SEQUENCE [LARGE SCALE GENOMIC DNA]</scope>
    <source>
        <strain evidence="3 4">P105</strain>
    </source>
</reference>
<evidence type="ECO:0000313" key="4">
    <source>
        <dbReference type="Proteomes" id="UP000593892"/>
    </source>
</evidence>
<dbReference type="InterPro" id="IPR042279">
    <property type="entry name" value="Pep_M60_3"/>
</dbReference>
<proteinExistence type="predicted"/>
<keyword evidence="4" id="KW-1185">Reference proteome</keyword>
<dbReference type="SUPFAM" id="SSF49299">
    <property type="entry name" value="PKD domain"/>
    <property type="match status" value="1"/>
</dbReference>
<dbReference type="AlphaFoldDB" id="A0A7S7NVU1"/>
<accession>A0A7S7NVU1</accession>
<evidence type="ECO:0000256" key="1">
    <source>
        <dbReference type="SAM" id="SignalP"/>
    </source>
</evidence>
<protein>
    <recommendedName>
        <fullName evidence="2">PKD domain-containing protein</fullName>
    </recommendedName>
</protein>
<feature type="chain" id="PRO_5032580372" description="PKD domain-containing protein" evidence="1">
    <location>
        <begin position="22"/>
        <end position="1009"/>
    </location>
</feature>
<dbReference type="InterPro" id="IPR000601">
    <property type="entry name" value="PKD_dom"/>
</dbReference>
<sequence length="1009" mass="104566">MWPVARFAILLLIAFAPSAFSAISLSLTPPAVAACGQVSVNGGVSPSTGDVIANIAWDWGDGTRNNSMFPSVHQYTANGVYTIRATATSQAGESSDRTVTATITSAEDPACGYSVRVLPAVVALRGGTTTGTLRVELRDTQGRLVPTRSRKLSFTSSNPAVVQVDSAGRVSATGFGLADVVAQVEGLPQTGSAQVSAGHFRVLPPLLYLSPGTHPAGRFEFDAANADGTPLDLSKHKIVTELHGPSAVATMASDGWITAFRAPQDRSEGVSFSASIDGVPSSDNATLRVNDPPFDPDLAYWVQPNITYYAPKQAGHLDNNALLPQFQVPETTDAGYLLERQITGVIPWRGDTQFLANVAGPGNPDSAKETLPCGGSGNPVGLGTDISKSHDGSCLWVDVTPVSTQWFVILHEMGHNFTLGSQRFSRFTFSGANQNNNVAFVEGLASLAAMAVSARLNELPPEVSGVSATRVQEIASQMRFNGGTLLKAYLAKGADYTTLDANILDEMLAALMNDYGSAWLYRFFSTFLPQSEAVYPFALSGDTQQATFFVAAVSAALHSDLRPRFAAWGFPLDNAYYEQIYPAVALLAAQRDPVAYAGPDRQATVNDAVTLDAAEVAVFEPEPVLEWRIISQPAGADAHFSDSKTLHPAFSANQPGVYRLSLTAGNGILTSAPSILAVALSSPTSGGPCTFSVDSAGQSFPASGGIGVVNVATQSGCNWVASTLLDWVTLVGPASVTGSGSVTFQVSGNSGAARSGAITVAGISWTLEQASAAAAQWSVAAALPHWVTGGGWQTAVTIANPGADAARVLLSFFDGAGAPMPVPLVLSYRFGEYLLSGSVLERTLAPGATLTLKSPGAGASVLRGWLQLRSNASVVAYATFSHQPDSGPLSESLVPLGLPEGAAYLMPFDNTNGASTGIAMANLSGAAAAVTLTVLDSTGAATLGERSFSIPPLGHADMALDDQQLGIPAAAGAIGTVRVSTAEPGQLVLLGLRFNASSAFTTIPALPVP</sequence>
<dbReference type="InterPro" id="IPR024361">
    <property type="entry name" value="BACON"/>
</dbReference>
<evidence type="ECO:0000313" key="3">
    <source>
        <dbReference type="EMBL" id="QOY90739.1"/>
    </source>
</evidence>
<evidence type="ECO:0000259" key="2">
    <source>
        <dbReference type="PROSITE" id="PS50093"/>
    </source>
</evidence>
<dbReference type="RefSeq" id="WP_194452396.1">
    <property type="nucleotide sequence ID" value="NZ_CP063849.1"/>
</dbReference>